<accession>A0AAD9QBU8</accession>
<feature type="compositionally biased region" description="Basic and acidic residues" evidence="1">
    <location>
        <begin position="22"/>
        <end position="44"/>
    </location>
</feature>
<dbReference type="GO" id="GO:0030686">
    <property type="term" value="C:90S preribosome"/>
    <property type="evidence" value="ECO:0007669"/>
    <property type="project" value="TreeGrafter"/>
</dbReference>
<dbReference type="EMBL" id="JARQWQ010000046">
    <property type="protein sequence ID" value="KAK2557995.1"/>
    <property type="molecule type" value="Genomic_DNA"/>
</dbReference>
<dbReference type="Proteomes" id="UP001249851">
    <property type="component" value="Unassembled WGS sequence"/>
</dbReference>
<dbReference type="GO" id="GO:0005634">
    <property type="term" value="C:nucleus"/>
    <property type="evidence" value="ECO:0007669"/>
    <property type="project" value="TreeGrafter"/>
</dbReference>
<feature type="compositionally biased region" description="Basic residues" evidence="1">
    <location>
        <begin position="50"/>
        <end position="60"/>
    </location>
</feature>
<dbReference type="InterPro" id="IPR032704">
    <property type="entry name" value="Cms1"/>
</dbReference>
<evidence type="ECO:0000313" key="2">
    <source>
        <dbReference type="EMBL" id="KAK2557995.1"/>
    </source>
</evidence>
<keyword evidence="3" id="KW-1185">Reference proteome</keyword>
<evidence type="ECO:0000313" key="3">
    <source>
        <dbReference type="Proteomes" id="UP001249851"/>
    </source>
</evidence>
<feature type="compositionally biased region" description="Acidic residues" evidence="1">
    <location>
        <begin position="1"/>
        <end position="21"/>
    </location>
</feature>
<name>A0AAD9QBU8_ACRCE</name>
<feature type="region of interest" description="Disordered" evidence="1">
    <location>
        <begin position="1"/>
        <end position="62"/>
    </location>
</feature>
<evidence type="ECO:0000256" key="1">
    <source>
        <dbReference type="SAM" id="MobiDB-lite"/>
    </source>
</evidence>
<dbReference type="PANTHER" id="PTHR24030">
    <property type="entry name" value="PROTEIN CMSS1"/>
    <property type="match status" value="1"/>
</dbReference>
<comment type="caution">
    <text evidence="2">The sequence shown here is derived from an EMBL/GenBank/DDBJ whole genome shotgun (WGS) entry which is preliminary data.</text>
</comment>
<dbReference type="PANTHER" id="PTHR24030:SF0">
    <property type="entry name" value="PROTEIN CMSS1"/>
    <property type="match status" value="1"/>
</dbReference>
<dbReference type="Gene3D" id="3.40.50.300">
    <property type="entry name" value="P-loop containing nucleotide triphosphate hydrolases"/>
    <property type="match status" value="1"/>
</dbReference>
<dbReference type="InterPro" id="IPR027417">
    <property type="entry name" value="P-loop_NTPase"/>
</dbReference>
<organism evidence="2 3">
    <name type="scientific">Acropora cervicornis</name>
    <name type="common">Staghorn coral</name>
    <dbReference type="NCBI Taxonomy" id="6130"/>
    <lineage>
        <taxon>Eukaryota</taxon>
        <taxon>Metazoa</taxon>
        <taxon>Cnidaria</taxon>
        <taxon>Anthozoa</taxon>
        <taxon>Hexacorallia</taxon>
        <taxon>Scleractinia</taxon>
        <taxon>Astrocoeniina</taxon>
        <taxon>Acroporidae</taxon>
        <taxon>Acropora</taxon>
    </lineage>
</organism>
<reference evidence="2" key="2">
    <citation type="journal article" date="2023" name="Science">
        <title>Genomic signatures of disease resistance in endangered staghorn corals.</title>
        <authorList>
            <person name="Vollmer S.V."/>
            <person name="Selwyn J.D."/>
            <person name="Despard B.A."/>
            <person name="Roesel C.L."/>
        </authorList>
    </citation>
    <scope>NUCLEOTIDE SEQUENCE</scope>
    <source>
        <strain evidence="2">K2</strain>
    </source>
</reference>
<protein>
    <submittedName>
        <fullName evidence="2">Protein CMSS1</fullName>
    </submittedName>
</protein>
<dbReference type="Pfam" id="PF14617">
    <property type="entry name" value="CMS1"/>
    <property type="match status" value="1"/>
</dbReference>
<gene>
    <name evidence="2" type="ORF">P5673_019563</name>
</gene>
<dbReference type="AlphaFoldDB" id="A0AAD9QBU8"/>
<reference evidence="2" key="1">
    <citation type="journal article" date="2023" name="G3 (Bethesda)">
        <title>Whole genome assembly and annotation of the endangered Caribbean coral Acropora cervicornis.</title>
        <authorList>
            <person name="Selwyn J.D."/>
            <person name="Vollmer S.V."/>
        </authorList>
    </citation>
    <scope>NUCLEOTIDE SEQUENCE</scope>
    <source>
        <strain evidence="2">K2</strain>
    </source>
</reference>
<sequence length="269" mass="30535">MADTLDDEWWLEENDSENEIENETKGEKRKRTESGASKSDKKTDINGTNKGKKKTKRKKPKIESITTTLDGSQVTDVLWSTFCDCTADTLSTIELEDLVIDETCCLTDDTIHTGASEDISKYLIKVVPDWSQSVARLKKKSHRGSPILLLVSCAATRIVELNRSAVEFKGYCKTVKLFAKHIKVSEQELTLESQVVHFGIGTPSRILKLLQNGSLKTSRLKYVILDWTWRDQKLRRMIDIPEVRGELINLLKEYIFPLAKASKLKIGLF</sequence>
<proteinExistence type="predicted"/>